<reference evidence="2" key="1">
    <citation type="journal article" date="2023" name="G3 (Bethesda)">
        <title>Genome assembly and association tests identify interacting loci associated with vigor, precocity, and sex in interspecific pistachio rootstocks.</title>
        <authorList>
            <person name="Palmer W."/>
            <person name="Jacygrad E."/>
            <person name="Sagayaradj S."/>
            <person name="Cavanaugh K."/>
            <person name="Han R."/>
            <person name="Bertier L."/>
            <person name="Beede B."/>
            <person name="Kafkas S."/>
            <person name="Golino D."/>
            <person name="Preece J."/>
            <person name="Michelmore R."/>
        </authorList>
    </citation>
    <scope>NUCLEOTIDE SEQUENCE [LARGE SCALE GENOMIC DNA]</scope>
</reference>
<organism evidence="1 2">
    <name type="scientific">Pistacia integerrima</name>
    <dbReference type="NCBI Taxonomy" id="434235"/>
    <lineage>
        <taxon>Eukaryota</taxon>
        <taxon>Viridiplantae</taxon>
        <taxon>Streptophyta</taxon>
        <taxon>Embryophyta</taxon>
        <taxon>Tracheophyta</taxon>
        <taxon>Spermatophyta</taxon>
        <taxon>Magnoliopsida</taxon>
        <taxon>eudicotyledons</taxon>
        <taxon>Gunneridae</taxon>
        <taxon>Pentapetalae</taxon>
        <taxon>rosids</taxon>
        <taxon>malvids</taxon>
        <taxon>Sapindales</taxon>
        <taxon>Anacardiaceae</taxon>
        <taxon>Pistacia</taxon>
    </lineage>
</organism>
<name>A0ACC0YFQ0_9ROSI</name>
<comment type="caution">
    <text evidence="1">The sequence shown here is derived from an EMBL/GenBank/DDBJ whole genome shotgun (WGS) entry which is preliminary data.</text>
</comment>
<accession>A0ACC0YFQ0</accession>
<dbReference type="Proteomes" id="UP001163603">
    <property type="component" value="Chromosome 7"/>
</dbReference>
<sequence>MVKSHCPSFATVIVVRSSLHRCSVLRLFTLFACRCCSFLLLFIRYQPIVRFITIVVVRPIGYCYFIAIVRFINSLMLFASSAIVCFIRDRVEVLVKMMPTRFRFSPTDEELIGILERKVHGQELPLHAHFISETNVYGFDPQDLQWDHSMMATNNERYCFDLRTNDSREVLGRGWWRARGHVKKIHINQHLEWRICKIKHKGKPSVEEEVENLNMNGYYTSLRNCFEASSSNSIIGTQQQQPYFIGEASGSMAPMQQYSNIGSFGEEDEDQQLRSQTYNFTQNMIEMQPEEASYDYYHPYRFDYY</sequence>
<protein>
    <submittedName>
        <fullName evidence="1">Uncharacterized protein</fullName>
    </submittedName>
</protein>
<proteinExistence type="predicted"/>
<evidence type="ECO:0000313" key="2">
    <source>
        <dbReference type="Proteomes" id="UP001163603"/>
    </source>
</evidence>
<evidence type="ECO:0000313" key="1">
    <source>
        <dbReference type="EMBL" id="KAJ0035223.1"/>
    </source>
</evidence>
<dbReference type="EMBL" id="CM047742">
    <property type="protein sequence ID" value="KAJ0035223.1"/>
    <property type="molecule type" value="Genomic_DNA"/>
</dbReference>
<gene>
    <name evidence="1" type="ORF">Pint_25740</name>
</gene>
<keyword evidence="2" id="KW-1185">Reference proteome</keyword>